<feature type="region of interest" description="Disordered" evidence="1">
    <location>
        <begin position="30"/>
        <end position="53"/>
    </location>
</feature>
<organism evidence="2 3">
    <name type="scientific">Actinomadura violacea</name>
    <dbReference type="NCBI Taxonomy" id="2819934"/>
    <lineage>
        <taxon>Bacteria</taxon>
        <taxon>Bacillati</taxon>
        <taxon>Actinomycetota</taxon>
        <taxon>Actinomycetes</taxon>
        <taxon>Streptosporangiales</taxon>
        <taxon>Thermomonosporaceae</taxon>
        <taxon>Actinomadura</taxon>
    </lineage>
</organism>
<evidence type="ECO:0000313" key="3">
    <source>
        <dbReference type="Proteomes" id="UP000680206"/>
    </source>
</evidence>
<evidence type="ECO:0000313" key="2">
    <source>
        <dbReference type="EMBL" id="MBO2459853.1"/>
    </source>
</evidence>
<name>A0ABS3RT01_9ACTN</name>
<protein>
    <submittedName>
        <fullName evidence="2">Uncharacterized protein</fullName>
    </submittedName>
</protein>
<dbReference type="RefSeq" id="WP_208242886.1">
    <property type="nucleotide sequence ID" value="NZ_JAGEPF010000012.1"/>
</dbReference>
<sequence length="53" mass="6470">MSGNSAPMLGSRSTHRWYCCPVHTPRWSKRTLKRRDQREARKQIQQQFAERRR</sequence>
<dbReference type="Proteomes" id="UP000680206">
    <property type="component" value="Unassembled WGS sequence"/>
</dbReference>
<proteinExistence type="predicted"/>
<feature type="compositionally biased region" description="Polar residues" evidence="1">
    <location>
        <begin position="43"/>
        <end position="53"/>
    </location>
</feature>
<comment type="caution">
    <text evidence="2">The sequence shown here is derived from an EMBL/GenBank/DDBJ whole genome shotgun (WGS) entry which is preliminary data.</text>
</comment>
<evidence type="ECO:0000256" key="1">
    <source>
        <dbReference type="SAM" id="MobiDB-lite"/>
    </source>
</evidence>
<reference evidence="2 3" key="1">
    <citation type="submission" date="2021-03" db="EMBL/GenBank/DDBJ databases">
        <title>Actinomadura violae sp. nov., isolated from lichen in Thailand.</title>
        <authorList>
            <person name="Kanchanasin P."/>
            <person name="Saeng-In P."/>
            <person name="Phongsopitanun W."/>
            <person name="Yuki M."/>
            <person name="Kudo T."/>
            <person name="Ohkuma M."/>
            <person name="Tanasupawat S."/>
        </authorList>
    </citation>
    <scope>NUCLEOTIDE SEQUENCE [LARGE SCALE GENOMIC DNA]</scope>
    <source>
        <strain evidence="2 3">LCR2-06</strain>
    </source>
</reference>
<dbReference type="EMBL" id="JAGEPF010000012">
    <property type="protein sequence ID" value="MBO2459853.1"/>
    <property type="molecule type" value="Genomic_DNA"/>
</dbReference>
<gene>
    <name evidence="2" type="ORF">J4709_19925</name>
</gene>
<keyword evidence="3" id="KW-1185">Reference proteome</keyword>
<accession>A0ABS3RT01</accession>